<dbReference type="InterPro" id="IPR015812">
    <property type="entry name" value="Integrin_bsu"/>
</dbReference>
<evidence type="ECO:0000259" key="16">
    <source>
        <dbReference type="SMART" id="SM00187"/>
    </source>
</evidence>
<evidence type="ECO:0000256" key="9">
    <source>
        <dbReference type="ARBA" id="ARBA00022989"/>
    </source>
</evidence>
<name>A0ABD2NW04_9CUCU</name>
<dbReference type="Gene3D" id="3.40.50.410">
    <property type="entry name" value="von Willebrand factor, type A domain"/>
    <property type="match status" value="1"/>
</dbReference>
<dbReference type="InterPro" id="IPR036465">
    <property type="entry name" value="vWFA_dom_sf"/>
</dbReference>
<keyword evidence="8 14" id="KW-0130">Cell adhesion</keyword>
<evidence type="ECO:0000256" key="7">
    <source>
        <dbReference type="ARBA" id="ARBA00022737"/>
    </source>
</evidence>
<reference evidence="17 18" key="1">
    <citation type="journal article" date="2021" name="BMC Biol.">
        <title>Horizontally acquired antibacterial genes associated with adaptive radiation of ladybird beetles.</title>
        <authorList>
            <person name="Li H.S."/>
            <person name="Tang X.F."/>
            <person name="Huang Y.H."/>
            <person name="Xu Z.Y."/>
            <person name="Chen M.L."/>
            <person name="Du X.Y."/>
            <person name="Qiu B.Y."/>
            <person name="Chen P.T."/>
            <person name="Zhang W."/>
            <person name="Slipinski A."/>
            <person name="Escalona H.E."/>
            <person name="Waterhouse R.M."/>
            <person name="Zwick A."/>
            <person name="Pang H."/>
        </authorList>
    </citation>
    <scope>NUCLEOTIDE SEQUENCE [LARGE SCALE GENOMIC DNA]</scope>
    <source>
        <strain evidence="17">SYSU2018</strain>
    </source>
</reference>
<evidence type="ECO:0000256" key="15">
    <source>
        <dbReference type="SAM" id="SignalP"/>
    </source>
</evidence>
<dbReference type="SUPFAM" id="SSF53300">
    <property type="entry name" value="vWA-like"/>
    <property type="match status" value="1"/>
</dbReference>
<accession>A0ABD2NW04</accession>
<evidence type="ECO:0000256" key="10">
    <source>
        <dbReference type="ARBA" id="ARBA00023037"/>
    </source>
</evidence>
<evidence type="ECO:0000256" key="1">
    <source>
        <dbReference type="ARBA" id="ARBA00004251"/>
    </source>
</evidence>
<comment type="caution">
    <text evidence="17">The sequence shown here is derived from an EMBL/GenBank/DDBJ whole genome shotgun (WGS) entry which is preliminary data.</text>
</comment>
<evidence type="ECO:0000256" key="13">
    <source>
        <dbReference type="ARBA" id="ARBA00023180"/>
    </source>
</evidence>
<dbReference type="Pfam" id="PF23105">
    <property type="entry name" value="EGF_integrin"/>
    <property type="match status" value="2"/>
</dbReference>
<dbReference type="FunFam" id="3.40.50.410:FF:000002">
    <property type="entry name" value="Integrin beta"/>
    <property type="match status" value="1"/>
</dbReference>
<comment type="similarity">
    <text evidence="2 14">Belongs to the integrin beta chain family.</text>
</comment>
<dbReference type="PROSITE" id="PS52047">
    <property type="entry name" value="I_EGF_2"/>
    <property type="match status" value="2"/>
</dbReference>
<protein>
    <recommendedName>
        <fullName evidence="14">Integrin beta</fullName>
    </recommendedName>
</protein>
<dbReference type="Pfam" id="PF18372">
    <property type="entry name" value="I-EGF_1"/>
    <property type="match status" value="1"/>
</dbReference>
<evidence type="ECO:0000256" key="2">
    <source>
        <dbReference type="ARBA" id="ARBA00007449"/>
    </source>
</evidence>
<dbReference type="PANTHER" id="PTHR10082:SF60">
    <property type="entry name" value="INTEGRIN BETA-PS"/>
    <property type="match status" value="1"/>
</dbReference>
<keyword evidence="12" id="KW-1015">Disulfide bond</keyword>
<feature type="chain" id="PRO_5044785358" description="Integrin beta" evidence="15">
    <location>
        <begin position="19"/>
        <end position="642"/>
    </location>
</feature>
<evidence type="ECO:0000256" key="8">
    <source>
        <dbReference type="ARBA" id="ARBA00022889"/>
    </source>
</evidence>
<dbReference type="GO" id="GO:0007157">
    <property type="term" value="P:heterophilic cell-cell adhesion via plasma membrane cell adhesion molecules"/>
    <property type="evidence" value="ECO:0007669"/>
    <property type="project" value="UniProtKB-ARBA"/>
</dbReference>
<dbReference type="SUPFAM" id="SSF57196">
    <property type="entry name" value="EGF/Laminin"/>
    <property type="match status" value="2"/>
</dbReference>
<dbReference type="Pfam" id="PF00362">
    <property type="entry name" value="Integrin_beta"/>
    <property type="match status" value="1"/>
</dbReference>
<comment type="subcellular location">
    <subcellularLocation>
        <location evidence="1 14">Cell membrane</location>
        <topology evidence="1 14">Single-pass type I membrane protein</topology>
    </subcellularLocation>
</comment>
<dbReference type="GO" id="GO:0005886">
    <property type="term" value="C:plasma membrane"/>
    <property type="evidence" value="ECO:0007669"/>
    <property type="project" value="UniProtKB-SubCell"/>
</dbReference>
<keyword evidence="7" id="KW-0677">Repeat</keyword>
<dbReference type="PANTHER" id="PTHR10082">
    <property type="entry name" value="INTEGRIN BETA SUBUNIT"/>
    <property type="match status" value="1"/>
</dbReference>
<dbReference type="Gene3D" id="2.60.40.1510">
    <property type="entry name" value="ntegrin, alpha v. Chain A, domain 3"/>
    <property type="match status" value="1"/>
</dbReference>
<dbReference type="InterPro" id="IPR057243">
    <property type="entry name" value="Integrin_I-EGF_CS"/>
</dbReference>
<dbReference type="PROSITE" id="PS00243">
    <property type="entry name" value="I_EGF_1"/>
    <property type="match status" value="1"/>
</dbReference>
<keyword evidence="5 14" id="KW-0812">Transmembrane</keyword>
<organism evidence="17 18">
    <name type="scientific">Cryptolaemus montrouzieri</name>
    <dbReference type="NCBI Taxonomy" id="559131"/>
    <lineage>
        <taxon>Eukaryota</taxon>
        <taxon>Metazoa</taxon>
        <taxon>Ecdysozoa</taxon>
        <taxon>Arthropoda</taxon>
        <taxon>Hexapoda</taxon>
        <taxon>Insecta</taxon>
        <taxon>Pterygota</taxon>
        <taxon>Neoptera</taxon>
        <taxon>Endopterygota</taxon>
        <taxon>Coleoptera</taxon>
        <taxon>Polyphaga</taxon>
        <taxon>Cucujiformia</taxon>
        <taxon>Coccinelloidea</taxon>
        <taxon>Coccinellidae</taxon>
        <taxon>Scymninae</taxon>
        <taxon>Scymnini</taxon>
        <taxon>Cryptolaemus</taxon>
    </lineage>
</organism>
<gene>
    <name evidence="17" type="ORF">HHI36_005907</name>
</gene>
<evidence type="ECO:0000256" key="12">
    <source>
        <dbReference type="ARBA" id="ARBA00023157"/>
    </source>
</evidence>
<dbReference type="EMBL" id="JABFTP020000144">
    <property type="protein sequence ID" value="KAL3282737.1"/>
    <property type="molecule type" value="Genomic_DNA"/>
</dbReference>
<keyword evidence="3" id="KW-1003">Cell membrane</keyword>
<evidence type="ECO:0000313" key="17">
    <source>
        <dbReference type="EMBL" id="KAL3282737.1"/>
    </source>
</evidence>
<dbReference type="Proteomes" id="UP001516400">
    <property type="component" value="Unassembled WGS sequence"/>
</dbReference>
<keyword evidence="10 14" id="KW-0401">Integrin</keyword>
<dbReference type="SMART" id="SM00187">
    <property type="entry name" value="INB"/>
    <property type="match status" value="1"/>
</dbReference>
<dbReference type="GO" id="GO:0007229">
    <property type="term" value="P:integrin-mediated signaling pathway"/>
    <property type="evidence" value="ECO:0007669"/>
    <property type="project" value="UniProtKB-KW"/>
</dbReference>
<evidence type="ECO:0000256" key="5">
    <source>
        <dbReference type="ARBA" id="ARBA00022692"/>
    </source>
</evidence>
<keyword evidence="6 15" id="KW-0732">Signal</keyword>
<evidence type="ECO:0000256" key="11">
    <source>
        <dbReference type="ARBA" id="ARBA00023136"/>
    </source>
</evidence>
<dbReference type="InterPro" id="IPR057073">
    <property type="entry name" value="EGF_integrin_2"/>
</dbReference>
<keyword evidence="4" id="KW-0245">EGF-like domain</keyword>
<sequence>MSWLMLAILLSSISLFSTQKFENDGVIEKNHDCESYVNCGDCLGHLECLWCIKPFESSKSDNEYTRSHCAWREFLEPNFCPPGLLVDPKSSKAIITQRPLQSAQTDNVQITPQKIKLTLRVGEEHKFHFQYAQAKNYPIDLYYVMDYSASMEKHRIKLAKLGNKLAETMKKITSNFRIGFGSFVDKVNSPFVSTVPELLKSPCTLNRGRKCVAPYSFKNHMPLSTDHSKFSYQVSQAQVSGNLDSPEGGLDALVQAIVCKEEIGWRQQARHLLVFSTDAEFHIAGDGKLVGAIIPNDAKCRMNGNKYEGYLTYDYPSISHLNDVAGKNNINLIFAIVKSHNLNMRSYELLSENIENSKVGVLDESSENVIDLVLDNYNKIVDSVLIDTNSTQHVQIELTSNCTTPIKNGCSDIHVGEVVNFTASIKPLSCAGYNGKPITISFKPAGIDESLTIELDLICGCDCEVPGNSNYFPNSANCSGLGEMVCGVCKCSPGRYGSQCECDGQHSHSLNETDCVQNPGDSVCSGLGSCKCGKCECFSRPNSDQKISGKFCQCDNYSCNREHGLLCAGRGRCSCGRCLCNAGWSGSACECPDSNSTCIREGRNDEGVCSGRGTCVCGKCECTESELYTGKFCELCPTCTDR</sequence>
<dbReference type="Gene3D" id="2.10.25.10">
    <property type="entry name" value="Laminin"/>
    <property type="match status" value="4"/>
</dbReference>
<feature type="domain" description="Integrin beta subunit VWA" evidence="16">
    <location>
        <begin position="38"/>
        <end position="461"/>
    </location>
</feature>
<dbReference type="FunFam" id="2.10.25.10:FF:000036">
    <property type="entry name" value="Integrin beta"/>
    <property type="match status" value="1"/>
</dbReference>
<dbReference type="Pfam" id="PF23106">
    <property type="entry name" value="EGF_Teneurin"/>
    <property type="match status" value="1"/>
</dbReference>
<dbReference type="PRINTS" id="PR01186">
    <property type="entry name" value="INTEGRINB"/>
</dbReference>
<dbReference type="AlphaFoldDB" id="A0ABD2NW04"/>
<evidence type="ECO:0000313" key="18">
    <source>
        <dbReference type="Proteomes" id="UP001516400"/>
    </source>
</evidence>
<keyword evidence="13" id="KW-0325">Glycoprotein</keyword>
<dbReference type="GO" id="GO:0032991">
    <property type="term" value="C:protein-containing complex"/>
    <property type="evidence" value="ECO:0007669"/>
    <property type="project" value="UniProtKB-ARBA"/>
</dbReference>
<evidence type="ECO:0000256" key="14">
    <source>
        <dbReference type="RuleBase" id="RU000633"/>
    </source>
</evidence>
<dbReference type="InterPro" id="IPR040622">
    <property type="entry name" value="EGF_integrin_1"/>
</dbReference>
<feature type="signal peptide" evidence="15">
    <location>
        <begin position="1"/>
        <end position="18"/>
    </location>
</feature>
<proteinExistence type="inferred from homology"/>
<keyword evidence="11" id="KW-0472">Membrane</keyword>
<dbReference type="InterPro" id="IPR002369">
    <property type="entry name" value="Integrin_bsu_VWA"/>
</dbReference>
<evidence type="ECO:0000256" key="4">
    <source>
        <dbReference type="ARBA" id="ARBA00022536"/>
    </source>
</evidence>
<dbReference type="InterPro" id="IPR032695">
    <property type="entry name" value="Integrin_dom_sf"/>
</dbReference>
<keyword evidence="9" id="KW-1133">Transmembrane helix</keyword>
<evidence type="ECO:0000256" key="6">
    <source>
        <dbReference type="ARBA" id="ARBA00022729"/>
    </source>
</evidence>
<evidence type="ECO:0000256" key="3">
    <source>
        <dbReference type="ARBA" id="ARBA00022475"/>
    </source>
</evidence>
<dbReference type="SUPFAM" id="SSF69179">
    <property type="entry name" value="Integrin domains"/>
    <property type="match status" value="1"/>
</dbReference>
<keyword evidence="18" id="KW-1185">Reference proteome</keyword>